<proteinExistence type="inferred from homology"/>
<dbReference type="FunFam" id="3.90.550.10:FF:000075">
    <property type="entry name" value="Probable UDP-N-acetylglucosamine pyrophosphorylase"/>
    <property type="match status" value="1"/>
</dbReference>
<keyword evidence="4" id="KW-0808">Transferase</keyword>
<dbReference type="PANTHER" id="PTHR11952:SF2">
    <property type="entry name" value="LD24639P"/>
    <property type="match status" value="1"/>
</dbReference>
<dbReference type="GO" id="GO:0006048">
    <property type="term" value="P:UDP-N-acetylglucosamine biosynthetic process"/>
    <property type="evidence" value="ECO:0007669"/>
    <property type="project" value="TreeGrafter"/>
</dbReference>
<comment type="similarity">
    <text evidence="2">Belongs to the UDPGP type 1 family.</text>
</comment>
<dbReference type="InterPro" id="IPR002618">
    <property type="entry name" value="UDPGP_fam"/>
</dbReference>
<dbReference type="Pfam" id="PF01704">
    <property type="entry name" value="UDPGP"/>
    <property type="match status" value="1"/>
</dbReference>
<evidence type="ECO:0000256" key="6">
    <source>
        <dbReference type="ARBA" id="ARBA00048493"/>
    </source>
</evidence>
<protein>
    <recommendedName>
        <fullName evidence="3">UDP-N-acetylglucosamine diphosphorylase</fullName>
        <ecNumber evidence="3">2.7.7.23</ecNumber>
    </recommendedName>
</protein>
<gene>
    <name evidence="7" type="ORF">L210DRAFT_3442013</name>
</gene>
<evidence type="ECO:0000256" key="4">
    <source>
        <dbReference type="ARBA" id="ARBA00022679"/>
    </source>
</evidence>
<evidence type="ECO:0000256" key="5">
    <source>
        <dbReference type="ARBA" id="ARBA00022695"/>
    </source>
</evidence>
<evidence type="ECO:0000313" key="7">
    <source>
        <dbReference type="EMBL" id="KAF8445643.1"/>
    </source>
</evidence>
<dbReference type="PANTHER" id="PTHR11952">
    <property type="entry name" value="UDP- GLUCOSE PYROPHOSPHORYLASE"/>
    <property type="match status" value="1"/>
</dbReference>
<reference evidence="7" key="2">
    <citation type="journal article" date="2020" name="Nat. Commun.">
        <title>Large-scale genome sequencing of mycorrhizal fungi provides insights into the early evolution of symbiotic traits.</title>
        <authorList>
            <person name="Miyauchi S."/>
            <person name="Kiss E."/>
            <person name="Kuo A."/>
            <person name="Drula E."/>
            <person name="Kohler A."/>
            <person name="Sanchez-Garcia M."/>
            <person name="Morin E."/>
            <person name="Andreopoulos B."/>
            <person name="Barry K.W."/>
            <person name="Bonito G."/>
            <person name="Buee M."/>
            <person name="Carver A."/>
            <person name="Chen C."/>
            <person name="Cichocki N."/>
            <person name="Clum A."/>
            <person name="Culley D."/>
            <person name="Crous P.W."/>
            <person name="Fauchery L."/>
            <person name="Girlanda M."/>
            <person name="Hayes R.D."/>
            <person name="Keri Z."/>
            <person name="LaButti K."/>
            <person name="Lipzen A."/>
            <person name="Lombard V."/>
            <person name="Magnuson J."/>
            <person name="Maillard F."/>
            <person name="Murat C."/>
            <person name="Nolan M."/>
            <person name="Ohm R.A."/>
            <person name="Pangilinan J."/>
            <person name="Pereira M.F."/>
            <person name="Perotto S."/>
            <person name="Peter M."/>
            <person name="Pfister S."/>
            <person name="Riley R."/>
            <person name="Sitrit Y."/>
            <person name="Stielow J.B."/>
            <person name="Szollosi G."/>
            <person name="Zifcakova L."/>
            <person name="Stursova M."/>
            <person name="Spatafora J.W."/>
            <person name="Tedersoo L."/>
            <person name="Vaario L.M."/>
            <person name="Yamada A."/>
            <person name="Yan M."/>
            <person name="Wang P."/>
            <person name="Xu J."/>
            <person name="Bruns T."/>
            <person name="Baldrian P."/>
            <person name="Vilgalys R."/>
            <person name="Dunand C."/>
            <person name="Henrissat B."/>
            <person name="Grigoriev I.V."/>
            <person name="Hibbett D."/>
            <person name="Nagy L.G."/>
            <person name="Martin F.M."/>
        </authorList>
    </citation>
    <scope>NUCLEOTIDE SEQUENCE</scope>
    <source>
        <strain evidence="7">BED1</strain>
    </source>
</reference>
<dbReference type="EMBL" id="WHUW01000005">
    <property type="protein sequence ID" value="KAF8445643.1"/>
    <property type="molecule type" value="Genomic_DNA"/>
</dbReference>
<evidence type="ECO:0000313" key="8">
    <source>
        <dbReference type="Proteomes" id="UP001194468"/>
    </source>
</evidence>
<accession>A0AAD4C192</accession>
<dbReference type="EC" id="2.7.7.23" evidence="3"/>
<comment type="pathway">
    <text evidence="1">Nucleotide-sugar biosynthesis; UDP-N-acetyl-alpha-D-glucosamine biosynthesis; UDP-N-acetyl-alpha-D-glucosamine from N-acetyl-alpha-D-glucosamine 1-phosphate: step 1/1.</text>
</comment>
<organism evidence="7 8">
    <name type="scientific">Boletus edulis BED1</name>
    <dbReference type="NCBI Taxonomy" id="1328754"/>
    <lineage>
        <taxon>Eukaryota</taxon>
        <taxon>Fungi</taxon>
        <taxon>Dikarya</taxon>
        <taxon>Basidiomycota</taxon>
        <taxon>Agaricomycotina</taxon>
        <taxon>Agaricomycetes</taxon>
        <taxon>Agaricomycetidae</taxon>
        <taxon>Boletales</taxon>
        <taxon>Boletineae</taxon>
        <taxon>Boletaceae</taxon>
        <taxon>Boletoideae</taxon>
        <taxon>Boletus</taxon>
    </lineage>
</organism>
<dbReference type="GO" id="GO:0003977">
    <property type="term" value="F:UDP-N-acetylglucosamine diphosphorylase activity"/>
    <property type="evidence" value="ECO:0007669"/>
    <property type="project" value="UniProtKB-EC"/>
</dbReference>
<name>A0AAD4C192_BOLED</name>
<keyword evidence="5" id="KW-0548">Nucleotidyltransferase</keyword>
<keyword evidence="8" id="KW-1185">Reference proteome</keyword>
<dbReference type="AlphaFoldDB" id="A0AAD4C192"/>
<dbReference type="InterPro" id="IPR039741">
    <property type="entry name" value="UDP-sugar_pyrophosphorylase"/>
</dbReference>
<dbReference type="InterPro" id="IPR029044">
    <property type="entry name" value="Nucleotide-diphossugar_trans"/>
</dbReference>
<evidence type="ECO:0000256" key="2">
    <source>
        <dbReference type="ARBA" id="ARBA00010401"/>
    </source>
</evidence>
<comment type="caution">
    <text evidence="7">The sequence shown here is derived from an EMBL/GenBank/DDBJ whole genome shotgun (WGS) entry which is preliminary data.</text>
</comment>
<reference evidence="7" key="1">
    <citation type="submission" date="2019-10" db="EMBL/GenBank/DDBJ databases">
        <authorList>
            <consortium name="DOE Joint Genome Institute"/>
            <person name="Kuo A."/>
            <person name="Miyauchi S."/>
            <person name="Kiss E."/>
            <person name="Drula E."/>
            <person name="Kohler A."/>
            <person name="Sanchez-Garcia M."/>
            <person name="Andreopoulos B."/>
            <person name="Barry K.W."/>
            <person name="Bonito G."/>
            <person name="Buee M."/>
            <person name="Carver A."/>
            <person name="Chen C."/>
            <person name="Cichocki N."/>
            <person name="Clum A."/>
            <person name="Culley D."/>
            <person name="Crous P.W."/>
            <person name="Fauchery L."/>
            <person name="Girlanda M."/>
            <person name="Hayes R."/>
            <person name="Keri Z."/>
            <person name="LaButti K."/>
            <person name="Lipzen A."/>
            <person name="Lombard V."/>
            <person name="Magnuson J."/>
            <person name="Maillard F."/>
            <person name="Morin E."/>
            <person name="Murat C."/>
            <person name="Nolan M."/>
            <person name="Ohm R."/>
            <person name="Pangilinan J."/>
            <person name="Pereira M."/>
            <person name="Perotto S."/>
            <person name="Peter M."/>
            <person name="Riley R."/>
            <person name="Sitrit Y."/>
            <person name="Stielow B."/>
            <person name="Szollosi G."/>
            <person name="Zifcakova L."/>
            <person name="Stursova M."/>
            <person name="Spatafora J.W."/>
            <person name="Tedersoo L."/>
            <person name="Vaario L.-M."/>
            <person name="Yamada A."/>
            <person name="Yan M."/>
            <person name="Wang P."/>
            <person name="Xu J."/>
            <person name="Bruns T."/>
            <person name="Baldrian P."/>
            <person name="Vilgalys R."/>
            <person name="Henrissat B."/>
            <person name="Grigoriev I.V."/>
            <person name="Hibbett D."/>
            <person name="Nagy L.G."/>
            <person name="Martin F.M."/>
        </authorList>
    </citation>
    <scope>NUCLEOTIDE SEQUENCE</scope>
    <source>
        <strain evidence="7">BED1</strain>
    </source>
</reference>
<dbReference type="Proteomes" id="UP001194468">
    <property type="component" value="Unassembled WGS sequence"/>
</dbReference>
<dbReference type="Gene3D" id="3.90.550.10">
    <property type="entry name" value="Spore Coat Polysaccharide Biosynthesis Protein SpsA, Chain A"/>
    <property type="match status" value="1"/>
</dbReference>
<sequence length="495" mass="54473">MAVEDIRTRYKAAGQDHLFTFWSKLTEEEHSALARQLEGIDVERVNRVYKKATSSESNAADPHRVADAIEPLPVEAYESVSANPTKASEWRQIGLQAVADGQVGVLLMAGGQGTRLGSSAPKGCYDIGLPSHKSLFQYQAERIAHLQTIAEGQFRKSKGSVVVPWYVMTSGPTRRETEAFFAKNNHFGLNAKNVIVFEQGTLPCLTMEGKIMLETTSRVAVAPDGNGGLYAATRAPLSPSDKSRTVLSDLVDRGIQYVHAYCVDNCLVKVADPVFLGYCIARQADCAAKVVPKTSPTESVGVVARRGDKFSVVEYSEITKEQAELRNEKTGELLFNAGNIANHFYTTAFLQSVESFEHELAHHIARKKIPTVDLETGQVIKPSKPNGMKLELFIFDVFPFTKNFAVLEVARREEFSPLKNAPGTGSDAPETSRRDLLDQHRRFLESAGACLKEGVEIELSPLVTYAGEGLESVKDKTFTKSGYVENLEELDALMY</sequence>
<dbReference type="CDD" id="cd04193">
    <property type="entry name" value="UDPGlcNAc_PPase"/>
    <property type="match status" value="1"/>
</dbReference>
<comment type="catalytic activity">
    <reaction evidence="6">
        <text>N-acetyl-alpha-D-glucosamine 1-phosphate + UTP + H(+) = UDP-N-acetyl-alpha-D-glucosamine + diphosphate</text>
        <dbReference type="Rhea" id="RHEA:13509"/>
        <dbReference type="ChEBI" id="CHEBI:15378"/>
        <dbReference type="ChEBI" id="CHEBI:33019"/>
        <dbReference type="ChEBI" id="CHEBI:46398"/>
        <dbReference type="ChEBI" id="CHEBI:57705"/>
        <dbReference type="ChEBI" id="CHEBI:57776"/>
        <dbReference type="EC" id="2.7.7.23"/>
    </reaction>
</comment>
<evidence type="ECO:0000256" key="3">
    <source>
        <dbReference type="ARBA" id="ARBA00012457"/>
    </source>
</evidence>
<dbReference type="SUPFAM" id="SSF53448">
    <property type="entry name" value="Nucleotide-diphospho-sugar transferases"/>
    <property type="match status" value="1"/>
</dbReference>
<evidence type="ECO:0000256" key="1">
    <source>
        <dbReference type="ARBA" id="ARBA00005208"/>
    </source>
</evidence>